<feature type="compositionally biased region" description="Basic and acidic residues" evidence="1">
    <location>
        <begin position="61"/>
        <end position="72"/>
    </location>
</feature>
<dbReference type="Proteomes" id="UP000315783">
    <property type="component" value="Unassembled WGS sequence"/>
</dbReference>
<organism evidence="2 3">
    <name type="scientific">Cordyceps javanica</name>
    <dbReference type="NCBI Taxonomy" id="43265"/>
    <lineage>
        <taxon>Eukaryota</taxon>
        <taxon>Fungi</taxon>
        <taxon>Dikarya</taxon>
        <taxon>Ascomycota</taxon>
        <taxon>Pezizomycotina</taxon>
        <taxon>Sordariomycetes</taxon>
        <taxon>Hypocreomycetidae</taxon>
        <taxon>Hypocreales</taxon>
        <taxon>Cordycipitaceae</taxon>
        <taxon>Cordyceps</taxon>
    </lineage>
</organism>
<feature type="region of interest" description="Disordered" evidence="1">
    <location>
        <begin position="37"/>
        <end position="85"/>
    </location>
</feature>
<name>A0A545VEU0_9HYPO</name>
<protein>
    <submittedName>
        <fullName evidence="2">Uncharacterized protein</fullName>
    </submittedName>
</protein>
<gene>
    <name evidence="2" type="ORF">IF1G_00162</name>
</gene>
<evidence type="ECO:0000313" key="3">
    <source>
        <dbReference type="Proteomes" id="UP000315783"/>
    </source>
</evidence>
<accession>A0A545VEU0</accession>
<sequence length="85" mass="9355">MVSNCFFDHAEAMNMISRVKDSEGDGYTVACRSEHGHKLESDAARRGRGSSCRGWGPKKSKCYETDGQKEAQNRSLPGVVMQLSS</sequence>
<dbReference type="AlphaFoldDB" id="A0A545VEU0"/>
<comment type="caution">
    <text evidence="2">The sequence shown here is derived from an EMBL/GenBank/DDBJ whole genome shotgun (WGS) entry which is preliminary data.</text>
</comment>
<dbReference type="EMBL" id="SPUK01000001">
    <property type="protein sequence ID" value="TQW00231.1"/>
    <property type="molecule type" value="Genomic_DNA"/>
</dbReference>
<evidence type="ECO:0000256" key="1">
    <source>
        <dbReference type="SAM" id="MobiDB-lite"/>
    </source>
</evidence>
<evidence type="ECO:0000313" key="2">
    <source>
        <dbReference type="EMBL" id="TQW00231.1"/>
    </source>
</evidence>
<proteinExistence type="predicted"/>
<reference evidence="2 3" key="1">
    <citation type="journal article" date="2019" name="Appl. Microbiol. Biotechnol.">
        <title>Genome sequence of Isaria javanica and comparative genome analysis insights into family S53 peptidase evolution in fungal entomopathogens.</title>
        <authorList>
            <person name="Lin R."/>
            <person name="Zhang X."/>
            <person name="Xin B."/>
            <person name="Zou M."/>
            <person name="Gao Y."/>
            <person name="Qin F."/>
            <person name="Hu Q."/>
            <person name="Xie B."/>
            <person name="Cheng X."/>
        </authorList>
    </citation>
    <scope>NUCLEOTIDE SEQUENCE [LARGE SCALE GENOMIC DNA]</scope>
    <source>
        <strain evidence="2 3">IJ1G</strain>
    </source>
</reference>
<keyword evidence="3" id="KW-1185">Reference proteome</keyword>